<reference evidence="2" key="1">
    <citation type="submission" date="2023-06" db="EMBL/GenBank/DDBJ databases">
        <title>Genome-scale phylogeny and comparative genomics of the fungal order Sordariales.</title>
        <authorList>
            <consortium name="Lawrence Berkeley National Laboratory"/>
            <person name="Hensen N."/>
            <person name="Bonometti L."/>
            <person name="Westerberg I."/>
            <person name="Brannstrom I.O."/>
            <person name="Guillou S."/>
            <person name="Cros-Aarteil S."/>
            <person name="Calhoun S."/>
            <person name="Haridas S."/>
            <person name="Kuo A."/>
            <person name="Mondo S."/>
            <person name="Pangilinan J."/>
            <person name="Riley R."/>
            <person name="LaButti K."/>
            <person name="Andreopoulos B."/>
            <person name="Lipzen A."/>
            <person name="Chen C."/>
            <person name="Yanf M."/>
            <person name="Daum C."/>
            <person name="Ng V."/>
            <person name="Clum A."/>
            <person name="Steindorff A."/>
            <person name="Ohm R."/>
            <person name="Martin F."/>
            <person name="Silar P."/>
            <person name="Natvig D."/>
            <person name="Lalanne C."/>
            <person name="Gautier V."/>
            <person name="Ament-velasquez S.L."/>
            <person name="Kruys A."/>
            <person name="Hutchinson M.I."/>
            <person name="Powell A.J."/>
            <person name="Barry K."/>
            <person name="Miller A.N."/>
            <person name="Grigoriev I.V."/>
            <person name="Debuchy R."/>
            <person name="Gladieux P."/>
            <person name="Thoren M.H."/>
            <person name="Johannesson H."/>
        </authorList>
    </citation>
    <scope>NUCLEOTIDE SEQUENCE</scope>
    <source>
        <strain evidence="2">SMH3187-1</strain>
    </source>
</reference>
<dbReference type="EMBL" id="JAUKUD010000001">
    <property type="protein sequence ID" value="KAK0753379.1"/>
    <property type="molecule type" value="Genomic_DNA"/>
</dbReference>
<gene>
    <name evidence="2" type="ORF">B0T18DRAFT_423948</name>
</gene>
<organism evidence="2 3">
    <name type="scientific">Schizothecium vesticola</name>
    <dbReference type="NCBI Taxonomy" id="314040"/>
    <lineage>
        <taxon>Eukaryota</taxon>
        <taxon>Fungi</taxon>
        <taxon>Dikarya</taxon>
        <taxon>Ascomycota</taxon>
        <taxon>Pezizomycotina</taxon>
        <taxon>Sordariomycetes</taxon>
        <taxon>Sordariomycetidae</taxon>
        <taxon>Sordariales</taxon>
        <taxon>Schizotheciaceae</taxon>
        <taxon>Schizothecium</taxon>
    </lineage>
</organism>
<keyword evidence="3" id="KW-1185">Reference proteome</keyword>
<evidence type="ECO:0000313" key="2">
    <source>
        <dbReference type="EMBL" id="KAK0753379.1"/>
    </source>
</evidence>
<dbReference type="AlphaFoldDB" id="A0AA40F8X6"/>
<feature type="compositionally biased region" description="Polar residues" evidence="1">
    <location>
        <begin position="9"/>
        <end position="18"/>
    </location>
</feature>
<sequence>MPMPVAPHTINTQVSGPHSDSNDSNISNSPTYKDASSSKRKAHDSAQTAGPKRAKTDDTKVLAQDISSLAITNSSSNINIDNIDNMTTADAPVDPISVVKQWLAEREARPSPLTSTELNAIIALKATLGRIPEPELGMADWIPILHRYRDARQQQNGTGFEFEDRTNEDKSFSTICVFTGELGAPPLRFPGEHGGLLPVDHSGTLGVPSFLKKKDARRYAAKCCIEWLMANGYMPADGSTANLSRIKPKPFRVPSTEGPAPAAQPDGDARAAPNGTTISPQGNATPTQLAGDQTVASHPANGAPHPANGAPHPANGASRPTNGAVTTSSSAPVPTSSEEETGDVEVPATQRVKELCEALGICQPQYITVPSPNHGRDFFDGRANFLADDPYFEDGVGRVSGGYTKKGTRERVAEQILVALLDISAKREAAYKALLDEKAARD</sequence>
<evidence type="ECO:0008006" key="4">
    <source>
        <dbReference type="Google" id="ProtNLM"/>
    </source>
</evidence>
<feature type="compositionally biased region" description="Polar residues" evidence="1">
    <location>
        <begin position="274"/>
        <end position="296"/>
    </location>
</feature>
<evidence type="ECO:0000256" key="1">
    <source>
        <dbReference type="SAM" id="MobiDB-lite"/>
    </source>
</evidence>
<name>A0AA40F8X6_9PEZI</name>
<feature type="compositionally biased region" description="Low complexity" evidence="1">
    <location>
        <begin position="298"/>
        <end position="317"/>
    </location>
</feature>
<protein>
    <recommendedName>
        <fullName evidence="4">DRBM domain-containing protein</fullName>
    </recommendedName>
</protein>
<proteinExistence type="predicted"/>
<accession>A0AA40F8X6</accession>
<feature type="compositionally biased region" description="Low complexity" evidence="1">
    <location>
        <begin position="324"/>
        <end position="336"/>
    </location>
</feature>
<feature type="region of interest" description="Disordered" evidence="1">
    <location>
        <begin position="1"/>
        <end position="59"/>
    </location>
</feature>
<evidence type="ECO:0000313" key="3">
    <source>
        <dbReference type="Proteomes" id="UP001172155"/>
    </source>
</evidence>
<feature type="region of interest" description="Disordered" evidence="1">
    <location>
        <begin position="245"/>
        <end position="346"/>
    </location>
</feature>
<comment type="caution">
    <text evidence="2">The sequence shown here is derived from an EMBL/GenBank/DDBJ whole genome shotgun (WGS) entry which is preliminary data.</text>
</comment>
<feature type="compositionally biased region" description="Low complexity" evidence="1">
    <location>
        <begin position="258"/>
        <end position="273"/>
    </location>
</feature>
<dbReference type="Proteomes" id="UP001172155">
    <property type="component" value="Unassembled WGS sequence"/>
</dbReference>